<dbReference type="RefSeq" id="WP_185023691.1">
    <property type="nucleotide sequence ID" value="NZ_JACHMQ010000001.1"/>
</dbReference>
<keyword evidence="4" id="KW-1185">Reference proteome</keyword>
<dbReference type="Proteomes" id="UP000546324">
    <property type="component" value="Unassembled WGS sequence"/>
</dbReference>
<reference evidence="3 4" key="1">
    <citation type="submission" date="2020-08" db="EMBL/GenBank/DDBJ databases">
        <title>Sequencing the genomes of 1000 actinobacteria strains.</title>
        <authorList>
            <person name="Klenk H.-P."/>
        </authorList>
    </citation>
    <scope>NUCLEOTIDE SEQUENCE [LARGE SCALE GENOMIC DNA]</scope>
    <source>
        <strain evidence="3 4">DSM 43675</strain>
    </source>
</reference>
<sequence>MGHPPPAPYGPPPGALPPPPPSRGRGPLVIVLIAVTAVVLVAVCGLGAYLVLREDGGSSAAASSGPVDLRVPLTFRLVASVSAPPCAGGAVTVAGASECYTLGPDALAVRRLEKVEAVPPDPARGSPGWSVALTLTSADTPRFAELTRGAAAAFAAREPGGRMAMLVGGALVSEPAQVMQAITGGEVEINGPAATFTRAYAEGVVRRMTGR</sequence>
<evidence type="ECO:0000256" key="2">
    <source>
        <dbReference type="SAM" id="Phobius"/>
    </source>
</evidence>
<organism evidence="3 4">
    <name type="scientific">Actinomadura coerulea</name>
    <dbReference type="NCBI Taxonomy" id="46159"/>
    <lineage>
        <taxon>Bacteria</taxon>
        <taxon>Bacillati</taxon>
        <taxon>Actinomycetota</taxon>
        <taxon>Actinomycetes</taxon>
        <taxon>Streptosporangiales</taxon>
        <taxon>Thermomonosporaceae</taxon>
        <taxon>Actinomadura</taxon>
    </lineage>
</organism>
<name>A0A7X0KXB3_9ACTN</name>
<feature type="region of interest" description="Disordered" evidence="1">
    <location>
        <begin position="1"/>
        <end position="20"/>
    </location>
</feature>
<protein>
    <submittedName>
        <fullName evidence="3">Uncharacterized protein</fullName>
    </submittedName>
</protein>
<proteinExistence type="predicted"/>
<evidence type="ECO:0000313" key="4">
    <source>
        <dbReference type="Proteomes" id="UP000546324"/>
    </source>
</evidence>
<feature type="transmembrane region" description="Helical" evidence="2">
    <location>
        <begin position="28"/>
        <end position="52"/>
    </location>
</feature>
<comment type="caution">
    <text evidence="3">The sequence shown here is derived from an EMBL/GenBank/DDBJ whole genome shotgun (WGS) entry which is preliminary data.</text>
</comment>
<dbReference type="AlphaFoldDB" id="A0A7X0KXB3"/>
<evidence type="ECO:0000313" key="3">
    <source>
        <dbReference type="EMBL" id="MBB6393964.1"/>
    </source>
</evidence>
<keyword evidence="2" id="KW-1133">Transmembrane helix</keyword>
<evidence type="ECO:0000256" key="1">
    <source>
        <dbReference type="SAM" id="MobiDB-lite"/>
    </source>
</evidence>
<keyword evidence="2" id="KW-0812">Transmembrane</keyword>
<gene>
    <name evidence="3" type="ORF">BKA00_000878</name>
</gene>
<dbReference type="EMBL" id="JACHMQ010000001">
    <property type="protein sequence ID" value="MBB6393964.1"/>
    <property type="molecule type" value="Genomic_DNA"/>
</dbReference>
<dbReference type="Gene3D" id="3.30.1360.200">
    <property type="match status" value="1"/>
</dbReference>
<accession>A0A7X0KXB3</accession>
<keyword evidence="2" id="KW-0472">Membrane</keyword>